<dbReference type="EMBL" id="BRXW01000197">
    <property type="protein sequence ID" value="GMI13693.1"/>
    <property type="molecule type" value="Genomic_DNA"/>
</dbReference>
<name>A0A9W7FK62_9STRA</name>
<dbReference type="OrthoDB" id="203053at2759"/>
<accession>A0A9W7FK62</accession>
<evidence type="ECO:0000313" key="2">
    <source>
        <dbReference type="EMBL" id="GMI13693.1"/>
    </source>
</evidence>
<sequence length="284" mass="30599">MQPQKPLPSPPPPSPRPRRNLFPALAPLPEGRVREPASFSVGNKVCCFLCFDDKPLDSDDKEKLKSNPQYAPLLDLEGSSKTFKLSLKESCGLKCAACTPLGVCGIPACVSRKAMLNTMKGGMKDYSCCQGHCSGCGVPECKGSTPAMLCEGCCCPVLSLSFTRIEVMQERGLTPDKTDYQLMRCSNCLQAVSAACSCIACILSLTVGGEVGQIARLSANITEAIACCFTFSVAGCMYVQVMTELDLHKLEQEGKAKRPLEAVKTGMEMNRGWEEKEKEDAAAM</sequence>
<comment type="caution">
    <text evidence="2">The sequence shown here is derived from an EMBL/GenBank/DDBJ whole genome shotgun (WGS) entry which is preliminary data.</text>
</comment>
<dbReference type="Proteomes" id="UP001165122">
    <property type="component" value="Unassembled WGS sequence"/>
</dbReference>
<protein>
    <submittedName>
        <fullName evidence="2">Uncharacterized protein</fullName>
    </submittedName>
</protein>
<feature type="region of interest" description="Disordered" evidence="1">
    <location>
        <begin position="1"/>
        <end position="22"/>
    </location>
</feature>
<reference evidence="3" key="1">
    <citation type="journal article" date="2023" name="Commun. Biol.">
        <title>Genome analysis of Parmales, the sister group of diatoms, reveals the evolutionary specialization of diatoms from phago-mixotrophs to photoautotrophs.</title>
        <authorList>
            <person name="Ban H."/>
            <person name="Sato S."/>
            <person name="Yoshikawa S."/>
            <person name="Yamada K."/>
            <person name="Nakamura Y."/>
            <person name="Ichinomiya M."/>
            <person name="Sato N."/>
            <person name="Blanc-Mathieu R."/>
            <person name="Endo H."/>
            <person name="Kuwata A."/>
            <person name="Ogata H."/>
        </authorList>
    </citation>
    <scope>NUCLEOTIDE SEQUENCE [LARGE SCALE GENOMIC DNA]</scope>
    <source>
        <strain evidence="3">NIES 3700</strain>
    </source>
</reference>
<dbReference type="PANTHER" id="PTHR31152:SF1">
    <property type="entry name" value="PLAC8 FAMILY PROTEIN"/>
    <property type="match status" value="1"/>
</dbReference>
<keyword evidence="3" id="KW-1185">Reference proteome</keyword>
<organism evidence="2 3">
    <name type="scientific">Triparma laevis f. longispina</name>
    <dbReference type="NCBI Taxonomy" id="1714387"/>
    <lineage>
        <taxon>Eukaryota</taxon>
        <taxon>Sar</taxon>
        <taxon>Stramenopiles</taxon>
        <taxon>Ochrophyta</taxon>
        <taxon>Bolidophyceae</taxon>
        <taxon>Parmales</taxon>
        <taxon>Triparmaceae</taxon>
        <taxon>Triparma</taxon>
    </lineage>
</organism>
<gene>
    <name evidence="2" type="ORF">TrLO_g3309</name>
</gene>
<evidence type="ECO:0000313" key="3">
    <source>
        <dbReference type="Proteomes" id="UP001165122"/>
    </source>
</evidence>
<evidence type="ECO:0000256" key="1">
    <source>
        <dbReference type="SAM" id="MobiDB-lite"/>
    </source>
</evidence>
<proteinExistence type="predicted"/>
<dbReference type="PANTHER" id="PTHR31152">
    <property type="entry name" value="PLAC8 FAMILY PROTEIN"/>
    <property type="match status" value="1"/>
</dbReference>
<feature type="compositionally biased region" description="Pro residues" evidence="1">
    <location>
        <begin position="1"/>
        <end position="15"/>
    </location>
</feature>
<dbReference type="AlphaFoldDB" id="A0A9W7FK62"/>